<keyword evidence="6" id="KW-1185">Reference proteome</keyword>
<dbReference type="PRINTS" id="PR00412">
    <property type="entry name" value="EPOXHYDRLASE"/>
</dbReference>
<dbReference type="Proteomes" id="UP001281614">
    <property type="component" value="Unassembled WGS sequence"/>
</dbReference>
<evidence type="ECO:0000256" key="1">
    <source>
        <dbReference type="ARBA" id="ARBA00010088"/>
    </source>
</evidence>
<dbReference type="InterPro" id="IPR016292">
    <property type="entry name" value="Epoxide_hydrolase"/>
</dbReference>
<comment type="caution">
    <text evidence="5">The sequence shown here is derived from an EMBL/GenBank/DDBJ whole genome shotgun (WGS) entry which is preliminary data.</text>
</comment>
<keyword evidence="2 5" id="KW-0378">Hydrolase</keyword>
<evidence type="ECO:0000256" key="2">
    <source>
        <dbReference type="ARBA" id="ARBA00022801"/>
    </source>
</evidence>
<evidence type="ECO:0000313" key="6">
    <source>
        <dbReference type="Proteomes" id="UP001281614"/>
    </source>
</evidence>
<name>A0AAD9XYD0_COLKA</name>
<feature type="active site" description="Proton donor" evidence="3">
    <location>
        <position position="320"/>
    </location>
</feature>
<comment type="similarity">
    <text evidence="1">Belongs to the peptidase S33 family.</text>
</comment>
<protein>
    <submittedName>
        <fullName evidence="5">Epoxide hydrolase</fullName>
    </submittedName>
</protein>
<dbReference type="InterPro" id="IPR010497">
    <property type="entry name" value="Epoxide_hydro_N"/>
</dbReference>
<dbReference type="GO" id="GO:0097176">
    <property type="term" value="P:epoxide metabolic process"/>
    <property type="evidence" value="ECO:0007669"/>
    <property type="project" value="TreeGrafter"/>
</dbReference>
<feature type="active site" description="Nucleophile" evidence="3">
    <location>
        <position position="197"/>
    </location>
</feature>
<dbReference type="PANTHER" id="PTHR21661">
    <property type="entry name" value="EPOXIDE HYDROLASE 1-RELATED"/>
    <property type="match status" value="1"/>
</dbReference>
<sequence length="408" mass="46211">MAHAYGTVPAGAPKQPEKFTLRIPDQEIADFKKLVELSKIGPDTYYNQQEDRRFGVTRKWLINAKQTWLKYDWRKTEDRINSFPNFKAKVNQKDLGTTEVHFAALFSSKKDALPIIFMHGWPGSFLEFLPMLDLLLKKYTPETLPYHVIVPSLTGYGLSASSAPVDKELALDQVAGVMHQLMIDLGFGNGYAAQGGDVGSFMARLMSASFQECKAVHLNMLYPGSDDTGSVDVLTAQELQRTQKMLKWRSTGMSYALEHGLRPATIGLVLSASPISLLAWIGEKYLEWVDDRYPLQLETILDLVSLYWFTSTFPRSVYPYRPLAESISSGSQMLIPTSKETRLGYSLFPNEVSFMPKAWAEAVYPNLKFYRTHEKTPNDGHFAALEQPELFLEDVEEFFKMVRATSKI</sequence>
<accession>A0AAD9XYD0</accession>
<dbReference type="InterPro" id="IPR000639">
    <property type="entry name" value="Epox_hydrolase-like"/>
</dbReference>
<dbReference type="AlphaFoldDB" id="A0AAD9XYD0"/>
<feature type="active site" description="Proton acceptor" evidence="3">
    <location>
        <position position="381"/>
    </location>
</feature>
<dbReference type="Pfam" id="PF06441">
    <property type="entry name" value="EHN"/>
    <property type="match status" value="1"/>
</dbReference>
<dbReference type="PIRSF" id="PIRSF001112">
    <property type="entry name" value="Epoxide_hydrolase"/>
    <property type="match status" value="1"/>
</dbReference>
<dbReference type="GO" id="GO:0004301">
    <property type="term" value="F:epoxide hydrolase activity"/>
    <property type="evidence" value="ECO:0007669"/>
    <property type="project" value="TreeGrafter"/>
</dbReference>
<dbReference type="Gene3D" id="3.40.50.1820">
    <property type="entry name" value="alpha/beta hydrolase"/>
    <property type="match status" value="1"/>
</dbReference>
<evidence type="ECO:0000313" key="5">
    <source>
        <dbReference type="EMBL" id="KAK2729830.1"/>
    </source>
</evidence>
<evidence type="ECO:0000259" key="4">
    <source>
        <dbReference type="Pfam" id="PF06441"/>
    </source>
</evidence>
<organism evidence="5 6">
    <name type="scientific">Colletotrichum kahawae</name>
    <name type="common">Coffee berry disease fungus</name>
    <dbReference type="NCBI Taxonomy" id="34407"/>
    <lineage>
        <taxon>Eukaryota</taxon>
        <taxon>Fungi</taxon>
        <taxon>Dikarya</taxon>
        <taxon>Ascomycota</taxon>
        <taxon>Pezizomycotina</taxon>
        <taxon>Sordariomycetes</taxon>
        <taxon>Hypocreomycetidae</taxon>
        <taxon>Glomerellales</taxon>
        <taxon>Glomerellaceae</taxon>
        <taxon>Colletotrichum</taxon>
        <taxon>Colletotrichum gloeosporioides species complex</taxon>
    </lineage>
</organism>
<proteinExistence type="inferred from homology"/>
<feature type="domain" description="Epoxide hydrolase N-terminal" evidence="4">
    <location>
        <begin position="17"/>
        <end position="128"/>
    </location>
</feature>
<evidence type="ECO:0000256" key="3">
    <source>
        <dbReference type="PIRSR" id="PIRSR001112-1"/>
    </source>
</evidence>
<reference evidence="5" key="1">
    <citation type="submission" date="2023-02" db="EMBL/GenBank/DDBJ databases">
        <title>Colletotrichum kahawae CIFC_Que2 genome sequencing and assembly.</title>
        <authorList>
            <person name="Baroncelli R."/>
        </authorList>
    </citation>
    <scope>NUCLEOTIDE SEQUENCE</scope>
    <source>
        <strain evidence="5">CIFC_Que2</strain>
    </source>
</reference>
<dbReference type="PANTHER" id="PTHR21661:SF39">
    <property type="entry name" value="HYDROLASE, PUTATIVE (AFU_ORTHOLOGUE AFUA_3G08960)-RELATED"/>
    <property type="match status" value="1"/>
</dbReference>
<dbReference type="SUPFAM" id="SSF53474">
    <property type="entry name" value="alpha/beta-Hydrolases"/>
    <property type="match status" value="1"/>
</dbReference>
<dbReference type="InterPro" id="IPR029058">
    <property type="entry name" value="AB_hydrolase_fold"/>
</dbReference>
<gene>
    <name evidence="5" type="ORF">CKAH01_09995</name>
</gene>
<dbReference type="EMBL" id="VYYT01000754">
    <property type="protein sequence ID" value="KAK2729830.1"/>
    <property type="molecule type" value="Genomic_DNA"/>
</dbReference>